<evidence type="ECO:0000256" key="9">
    <source>
        <dbReference type="ARBA" id="ARBA00023136"/>
    </source>
</evidence>
<dbReference type="EMBL" id="JACAZI010000034">
    <property type="protein sequence ID" value="KAF7328922.1"/>
    <property type="molecule type" value="Genomic_DNA"/>
</dbReference>
<feature type="transmembrane region" description="Helical" evidence="11">
    <location>
        <begin position="265"/>
        <end position="284"/>
    </location>
</feature>
<evidence type="ECO:0000256" key="4">
    <source>
        <dbReference type="ARBA" id="ARBA00013533"/>
    </source>
</evidence>
<protein>
    <recommendedName>
        <fullName evidence="4">Golgi apparatus membrane protein TVP38</fullName>
    </recommendedName>
    <alternativeName>
        <fullName evidence="5">Golgi apparatus membrane protein tvp38</fullName>
    </alternativeName>
</protein>
<feature type="transmembrane region" description="Helical" evidence="11">
    <location>
        <begin position="82"/>
        <end position="101"/>
    </location>
</feature>
<comment type="function">
    <text evidence="1">Golgi membrane protein involved in vesicular trafficking and spindle migration.</text>
</comment>
<comment type="similarity">
    <text evidence="3">Belongs to the TVP38/TMEM64 family.</text>
</comment>
<comment type="caution">
    <text evidence="13">The sequence shown here is derived from an EMBL/GenBank/DDBJ whole genome shotgun (WGS) entry which is preliminary data.</text>
</comment>
<dbReference type="AlphaFoldDB" id="A0A8H6WUM7"/>
<feature type="domain" description="VTT" evidence="12">
    <location>
        <begin position="139"/>
        <end position="252"/>
    </location>
</feature>
<keyword evidence="8" id="KW-0333">Golgi apparatus</keyword>
<evidence type="ECO:0000256" key="8">
    <source>
        <dbReference type="ARBA" id="ARBA00023034"/>
    </source>
</evidence>
<reference evidence="13" key="1">
    <citation type="submission" date="2020-05" db="EMBL/GenBank/DDBJ databases">
        <title>Mycena genomes resolve the evolution of fungal bioluminescence.</title>
        <authorList>
            <person name="Tsai I.J."/>
        </authorList>
    </citation>
    <scope>NUCLEOTIDE SEQUENCE</scope>
    <source>
        <strain evidence="13">CCC161011</strain>
    </source>
</reference>
<evidence type="ECO:0000256" key="1">
    <source>
        <dbReference type="ARBA" id="ARBA00002978"/>
    </source>
</evidence>
<gene>
    <name evidence="13" type="ORF">MVEN_02522100</name>
</gene>
<proteinExistence type="inferred from homology"/>
<evidence type="ECO:0000256" key="11">
    <source>
        <dbReference type="SAM" id="Phobius"/>
    </source>
</evidence>
<sequence>MSDLSGSHSTVVAMPQPAYAYEKPPTLPGTTYPPGSNKDLAGTEPPELIARDILRTPSPTPSELDVLNGVKKQLDWKARIRLYLILAIVIVVIALIEAYHIQIINALKPVTQWLHDTSAGWLVPIVVLIALSFPPLFGHEIVAMLCGVAWGLGEGFGIVAAGTLLGEICTYCFFKYFCGVRGKRLELSNMSYGTLALIVREGGLVIPIIVRYSSLPAHFTTAVFATCGMKFWVFLVAAVVSLPKQVVLVYVGVALASNDSRSNKIQRIVLGITIAITVIAMIYIRRMMDRAKPAVVYARRKARQAKLQGVAEV</sequence>
<dbReference type="OrthoDB" id="166803at2759"/>
<feature type="transmembrane region" description="Helical" evidence="11">
    <location>
        <begin position="155"/>
        <end position="177"/>
    </location>
</feature>
<evidence type="ECO:0000313" key="14">
    <source>
        <dbReference type="Proteomes" id="UP000620124"/>
    </source>
</evidence>
<keyword evidence="6 11" id="KW-0812">Transmembrane</keyword>
<evidence type="ECO:0000256" key="7">
    <source>
        <dbReference type="ARBA" id="ARBA00022989"/>
    </source>
</evidence>
<keyword evidence="14" id="KW-1185">Reference proteome</keyword>
<evidence type="ECO:0000259" key="12">
    <source>
        <dbReference type="Pfam" id="PF09335"/>
    </source>
</evidence>
<dbReference type="Proteomes" id="UP000620124">
    <property type="component" value="Unassembled WGS sequence"/>
</dbReference>
<name>A0A8H6WUM7_9AGAR</name>
<dbReference type="GO" id="GO:0000139">
    <property type="term" value="C:Golgi membrane"/>
    <property type="evidence" value="ECO:0007669"/>
    <property type="project" value="UniProtKB-SubCell"/>
</dbReference>
<dbReference type="Pfam" id="PF09335">
    <property type="entry name" value="VTT_dom"/>
    <property type="match status" value="1"/>
</dbReference>
<feature type="transmembrane region" description="Helical" evidence="11">
    <location>
        <begin position="121"/>
        <end position="143"/>
    </location>
</feature>
<feature type="transmembrane region" description="Helical" evidence="11">
    <location>
        <begin position="189"/>
        <end position="210"/>
    </location>
</feature>
<dbReference type="PANTHER" id="PTHR47549">
    <property type="entry name" value="GOLGI APPARATUS MEMBRANE PROTEIN TVP38-RELATED"/>
    <property type="match status" value="1"/>
</dbReference>
<accession>A0A8H6WUM7</accession>
<dbReference type="InterPro" id="IPR032816">
    <property type="entry name" value="VTT_dom"/>
</dbReference>
<keyword evidence="7 11" id="KW-1133">Transmembrane helix</keyword>
<evidence type="ECO:0000256" key="3">
    <source>
        <dbReference type="ARBA" id="ARBA00008640"/>
    </source>
</evidence>
<evidence type="ECO:0000313" key="13">
    <source>
        <dbReference type="EMBL" id="KAF7328922.1"/>
    </source>
</evidence>
<dbReference type="PANTHER" id="PTHR47549:SF2">
    <property type="entry name" value="GOLGI APPARATUS MEMBRANE PROTEIN TVP38"/>
    <property type="match status" value="1"/>
</dbReference>
<evidence type="ECO:0000256" key="10">
    <source>
        <dbReference type="SAM" id="MobiDB-lite"/>
    </source>
</evidence>
<feature type="transmembrane region" description="Helical" evidence="11">
    <location>
        <begin position="231"/>
        <end position="253"/>
    </location>
</feature>
<keyword evidence="9 11" id="KW-0472">Membrane</keyword>
<organism evidence="13 14">
    <name type="scientific">Mycena venus</name>
    <dbReference type="NCBI Taxonomy" id="2733690"/>
    <lineage>
        <taxon>Eukaryota</taxon>
        <taxon>Fungi</taxon>
        <taxon>Dikarya</taxon>
        <taxon>Basidiomycota</taxon>
        <taxon>Agaricomycotina</taxon>
        <taxon>Agaricomycetes</taxon>
        <taxon>Agaricomycetidae</taxon>
        <taxon>Agaricales</taxon>
        <taxon>Marasmiineae</taxon>
        <taxon>Mycenaceae</taxon>
        <taxon>Mycena</taxon>
    </lineage>
</organism>
<evidence type="ECO:0000256" key="6">
    <source>
        <dbReference type="ARBA" id="ARBA00022692"/>
    </source>
</evidence>
<feature type="region of interest" description="Disordered" evidence="10">
    <location>
        <begin position="22"/>
        <end position="41"/>
    </location>
</feature>
<evidence type="ECO:0000256" key="2">
    <source>
        <dbReference type="ARBA" id="ARBA00004653"/>
    </source>
</evidence>
<comment type="subcellular location">
    <subcellularLocation>
        <location evidence="2">Golgi apparatus membrane</location>
        <topology evidence="2">Multi-pass membrane protein</topology>
    </subcellularLocation>
</comment>
<dbReference type="InterPro" id="IPR051076">
    <property type="entry name" value="Golgi_membrane_TVP38/TMEM64"/>
</dbReference>
<evidence type="ECO:0000256" key="5">
    <source>
        <dbReference type="ARBA" id="ARBA00020673"/>
    </source>
</evidence>